<keyword evidence="3 5" id="KW-0479">Metal-binding</keyword>
<evidence type="ECO:0000256" key="3">
    <source>
        <dbReference type="ARBA" id="ARBA00022723"/>
    </source>
</evidence>
<evidence type="ECO:0000313" key="7">
    <source>
        <dbReference type="EMBL" id="KXZ17614.1"/>
    </source>
</evidence>
<dbReference type="PIRSF" id="PIRSF004846">
    <property type="entry name" value="ModA"/>
    <property type="match status" value="1"/>
</dbReference>
<proteinExistence type="inferred from homology"/>
<comment type="caution">
    <text evidence="7">The sequence shown here is derived from an EMBL/GenBank/DDBJ whole genome shotgun (WGS) entry which is preliminary data.</text>
</comment>
<dbReference type="AlphaFoldDB" id="A0A150F5I7"/>
<dbReference type="GO" id="GO:0015689">
    <property type="term" value="P:molybdate ion transport"/>
    <property type="evidence" value="ECO:0007669"/>
    <property type="project" value="InterPro"/>
</dbReference>
<dbReference type="CDD" id="cd13537">
    <property type="entry name" value="PBP2_YvgL_like"/>
    <property type="match status" value="1"/>
</dbReference>
<gene>
    <name evidence="7" type="ORF">AXI58_17820</name>
</gene>
<dbReference type="InterPro" id="IPR050682">
    <property type="entry name" value="ModA/WtpA"/>
</dbReference>
<dbReference type="PANTHER" id="PTHR30632:SF0">
    <property type="entry name" value="SULFATE-BINDING PROTEIN"/>
    <property type="match status" value="1"/>
</dbReference>
<feature type="signal peptide" evidence="6">
    <location>
        <begin position="1"/>
        <end position="20"/>
    </location>
</feature>
<organism evidence="7 8">
    <name type="scientific">Bacillus nakamurai</name>
    <dbReference type="NCBI Taxonomy" id="1793963"/>
    <lineage>
        <taxon>Bacteria</taxon>
        <taxon>Bacillati</taxon>
        <taxon>Bacillota</taxon>
        <taxon>Bacilli</taxon>
        <taxon>Bacillales</taxon>
        <taxon>Bacillaceae</taxon>
        <taxon>Bacillus</taxon>
    </lineage>
</organism>
<dbReference type="GO" id="GO:1901359">
    <property type="term" value="F:tungstate binding"/>
    <property type="evidence" value="ECO:0007669"/>
    <property type="project" value="UniProtKB-ARBA"/>
</dbReference>
<evidence type="ECO:0000256" key="5">
    <source>
        <dbReference type="PIRSR" id="PIRSR004846-1"/>
    </source>
</evidence>
<dbReference type="RefSeq" id="WP_061522120.1">
    <property type="nucleotide sequence ID" value="NZ_JAJJBV010000018.1"/>
</dbReference>
<dbReference type="Proteomes" id="UP000075430">
    <property type="component" value="Unassembled WGS sequence"/>
</dbReference>
<evidence type="ECO:0000256" key="4">
    <source>
        <dbReference type="ARBA" id="ARBA00022729"/>
    </source>
</evidence>
<dbReference type="InterPro" id="IPR005950">
    <property type="entry name" value="ModA"/>
</dbReference>
<dbReference type="PROSITE" id="PS51257">
    <property type="entry name" value="PROKAR_LIPOPROTEIN"/>
    <property type="match status" value="1"/>
</dbReference>
<keyword evidence="4 6" id="KW-0732">Signal</keyword>
<evidence type="ECO:0000313" key="8">
    <source>
        <dbReference type="Proteomes" id="UP000075430"/>
    </source>
</evidence>
<feature type="binding site" evidence="5">
    <location>
        <position position="74"/>
    </location>
    <ligand>
        <name>molybdate</name>
        <dbReference type="ChEBI" id="CHEBI:36264"/>
    </ligand>
</feature>
<feature type="binding site" evidence="5">
    <location>
        <position position="183"/>
    </location>
    <ligand>
        <name>molybdate</name>
        <dbReference type="ChEBI" id="CHEBI:36264"/>
    </ligand>
</feature>
<comment type="similarity">
    <text evidence="1">Belongs to the bacterial solute-binding protein ModA family.</text>
</comment>
<evidence type="ECO:0000256" key="6">
    <source>
        <dbReference type="SAM" id="SignalP"/>
    </source>
</evidence>
<dbReference type="PANTHER" id="PTHR30632">
    <property type="entry name" value="MOLYBDATE-BINDING PERIPLASMIC PROTEIN"/>
    <property type="match status" value="1"/>
</dbReference>
<accession>A0A150F5I7</accession>
<reference evidence="8" key="1">
    <citation type="submission" date="2016-02" db="EMBL/GenBank/DDBJ databases">
        <authorList>
            <person name="Dunlap C."/>
        </authorList>
    </citation>
    <scope>NUCLEOTIDE SEQUENCE [LARGE SCALE GENOMIC DNA]</scope>
    <source>
        <strain evidence="8">NRRL B-41092</strain>
    </source>
</reference>
<name>A0A150F5I7_9BACI</name>
<evidence type="ECO:0000256" key="1">
    <source>
        <dbReference type="ARBA" id="ARBA00009175"/>
    </source>
</evidence>
<feature type="binding site" evidence="5">
    <location>
        <position position="201"/>
    </location>
    <ligand>
        <name>molybdate</name>
        <dbReference type="ChEBI" id="CHEBI:36264"/>
    </ligand>
</feature>
<dbReference type="FunFam" id="3.40.190.10:FF:000035">
    <property type="entry name" value="Molybdate ABC transporter substrate-binding protein"/>
    <property type="match status" value="1"/>
</dbReference>
<dbReference type="OrthoDB" id="9785015at2"/>
<keyword evidence="8" id="KW-1185">Reference proteome</keyword>
<protein>
    <submittedName>
        <fullName evidence="7">Molybdenum ABC transporter substrate-binding protein</fullName>
    </submittedName>
</protein>
<dbReference type="GO" id="GO:0046872">
    <property type="term" value="F:metal ion binding"/>
    <property type="evidence" value="ECO:0007669"/>
    <property type="project" value="UniProtKB-KW"/>
</dbReference>
<dbReference type="EMBL" id="LSBA01000019">
    <property type="protein sequence ID" value="KXZ17614.1"/>
    <property type="molecule type" value="Genomic_DNA"/>
</dbReference>
<dbReference type="STRING" id="1793963.AXI58_17820"/>
<dbReference type="Pfam" id="PF13531">
    <property type="entry name" value="SBP_bac_11"/>
    <property type="match status" value="1"/>
</dbReference>
<evidence type="ECO:0000256" key="2">
    <source>
        <dbReference type="ARBA" id="ARBA00022505"/>
    </source>
</evidence>
<feature type="chain" id="PRO_5038748810" evidence="6">
    <location>
        <begin position="21"/>
        <end position="265"/>
    </location>
</feature>
<dbReference type="Gene3D" id="3.40.190.10">
    <property type="entry name" value="Periplasmic binding protein-like II"/>
    <property type="match status" value="2"/>
</dbReference>
<dbReference type="NCBIfam" id="TIGR01256">
    <property type="entry name" value="modA"/>
    <property type="match status" value="1"/>
</dbReference>
<keyword evidence="2 5" id="KW-0500">Molybdenum</keyword>
<feature type="binding site" evidence="5">
    <location>
        <position position="46"/>
    </location>
    <ligand>
        <name>molybdate</name>
        <dbReference type="ChEBI" id="CHEBI:36264"/>
    </ligand>
</feature>
<dbReference type="SUPFAM" id="SSF53850">
    <property type="entry name" value="Periplasmic binding protein-like II"/>
    <property type="match status" value="1"/>
</dbReference>
<feature type="binding site" evidence="5">
    <location>
        <position position="156"/>
    </location>
    <ligand>
        <name>molybdate</name>
        <dbReference type="ChEBI" id="CHEBI:36264"/>
    </ligand>
</feature>
<sequence length="265" mass="28807">MKKKATILTTAAMAVFLVTAGCSSGQSSKGGESEKKVTLTVSAAASAQDALEEIQSNYEKSHSNVTIQDNFGSSGTLQKQISQGAGADLFFSAAEDKFDTLVNDGDIDKKDSTDLLKNELVLIVPEKNSAHINHLDDLKKDSTEKIALGTPESVPAGQYAKQSLTKLSLWDQVKSKVVYAKDVRQVLSYVETGNVDAGLVYKTDALVSKKVKITDEAPAKTHDPIVYPLGIVKDTKHRKEAEAFYMYLQSKEAMKVFKKYGFTAK</sequence>
<dbReference type="InterPro" id="IPR041879">
    <property type="entry name" value="YvgL-like_PBP2"/>
</dbReference>
<dbReference type="GO" id="GO:0030973">
    <property type="term" value="F:molybdate ion binding"/>
    <property type="evidence" value="ECO:0007669"/>
    <property type="project" value="TreeGrafter"/>
</dbReference>